<sequence>MGSVSSRAPLVYSERLSPSVRTHLVSVLAGLGTALAVSLFGTAAAVVAGVAVTVGISALLVATAPVVRVTEGGDPADGGAPDARRLHAGGAVIPVDALGEVQVLDADGLREAIGPGADVRDHVCHRSWVRGGVRVAVVDPRDPTPSWVVCTRRPTQLIAALGRRGG</sequence>
<proteinExistence type="predicted"/>
<comment type="caution">
    <text evidence="2">The sequence shown here is derived from an EMBL/GenBank/DDBJ whole genome shotgun (WGS) entry which is preliminary data.</text>
</comment>
<keyword evidence="1" id="KW-1133">Transmembrane helix</keyword>
<dbReference type="EMBL" id="RKRA01000001">
    <property type="protein sequence ID" value="RPF28643.1"/>
    <property type="molecule type" value="Genomic_DNA"/>
</dbReference>
<feature type="transmembrane region" description="Helical" evidence="1">
    <location>
        <begin position="46"/>
        <end position="67"/>
    </location>
</feature>
<evidence type="ECO:0000313" key="3">
    <source>
        <dbReference type="Proteomes" id="UP000280726"/>
    </source>
</evidence>
<keyword evidence="3" id="KW-1185">Reference proteome</keyword>
<keyword evidence="1" id="KW-0472">Membrane</keyword>
<name>A0A3N4Z929_9MICO</name>
<evidence type="ECO:0000256" key="1">
    <source>
        <dbReference type="SAM" id="Phobius"/>
    </source>
</evidence>
<dbReference type="Pfam" id="PF11292">
    <property type="entry name" value="DUF3093"/>
    <property type="match status" value="1"/>
</dbReference>
<keyword evidence="1" id="KW-0812">Transmembrane</keyword>
<organism evidence="2 3">
    <name type="scientific">Georgenia muralis</name>
    <dbReference type="NCBI Taxonomy" id="154117"/>
    <lineage>
        <taxon>Bacteria</taxon>
        <taxon>Bacillati</taxon>
        <taxon>Actinomycetota</taxon>
        <taxon>Actinomycetes</taxon>
        <taxon>Micrococcales</taxon>
        <taxon>Bogoriellaceae</taxon>
        <taxon>Georgenia</taxon>
    </lineage>
</organism>
<reference evidence="2 3" key="1">
    <citation type="submission" date="2018-11" db="EMBL/GenBank/DDBJ databases">
        <title>Sequencing the genomes of 1000 actinobacteria strains.</title>
        <authorList>
            <person name="Klenk H.-P."/>
        </authorList>
    </citation>
    <scope>NUCLEOTIDE SEQUENCE [LARGE SCALE GENOMIC DNA]</scope>
    <source>
        <strain evidence="2 3">DSM 14418</strain>
    </source>
</reference>
<dbReference type="AlphaFoldDB" id="A0A3N4Z929"/>
<dbReference type="Proteomes" id="UP000280726">
    <property type="component" value="Unassembled WGS sequence"/>
</dbReference>
<gene>
    <name evidence="2" type="ORF">EDD32_3181</name>
</gene>
<protein>
    <submittedName>
        <fullName evidence="2">DUF3093 family protein</fullName>
    </submittedName>
</protein>
<accession>A0A3N4Z929</accession>
<dbReference type="InterPro" id="IPR021443">
    <property type="entry name" value="DUF3093"/>
</dbReference>
<evidence type="ECO:0000313" key="2">
    <source>
        <dbReference type="EMBL" id="RPF28643.1"/>
    </source>
</evidence>